<keyword evidence="6" id="KW-1185">Reference proteome</keyword>
<dbReference type="InterPro" id="IPR014748">
    <property type="entry name" value="Enoyl-CoA_hydra_C"/>
</dbReference>
<reference evidence="5 6" key="1">
    <citation type="submission" date="2019-12" db="EMBL/GenBank/DDBJ databases">
        <title>Paraburkholderia acidiphila 7Q-K02 sp. nov and Paraburkholderia acidisoli DHF22 sp. nov., two strains isolated from forest soil.</title>
        <authorList>
            <person name="Gao Z."/>
            <person name="Qiu L."/>
        </authorList>
    </citation>
    <scope>NUCLEOTIDE SEQUENCE [LARGE SCALE GENOMIC DNA]</scope>
    <source>
        <strain evidence="5 6">7Q-K02</strain>
    </source>
</reference>
<dbReference type="Gene3D" id="3.90.226.10">
    <property type="entry name" value="2-enoyl-CoA Hydratase, Chain A, domain 1"/>
    <property type="match status" value="1"/>
</dbReference>
<dbReference type="EMBL" id="CP046911">
    <property type="protein sequence ID" value="QGZ59279.1"/>
    <property type="molecule type" value="Genomic_DNA"/>
</dbReference>
<evidence type="ECO:0000256" key="4">
    <source>
        <dbReference type="ARBA" id="ARBA00023235"/>
    </source>
</evidence>
<dbReference type="PANTHER" id="PTHR43684">
    <property type="match status" value="1"/>
</dbReference>
<name>A0A7Z2GCS2_9BURK</name>
<dbReference type="RefSeq" id="WP_158762461.1">
    <property type="nucleotide sequence ID" value="NZ_CP046911.1"/>
</dbReference>
<evidence type="ECO:0000256" key="1">
    <source>
        <dbReference type="ARBA" id="ARBA00004275"/>
    </source>
</evidence>
<evidence type="ECO:0000256" key="3">
    <source>
        <dbReference type="ARBA" id="ARBA00023140"/>
    </source>
</evidence>
<dbReference type="CDD" id="cd06558">
    <property type="entry name" value="crotonase-like"/>
    <property type="match status" value="1"/>
</dbReference>
<dbReference type="InterPro" id="IPR029045">
    <property type="entry name" value="ClpP/crotonase-like_dom_sf"/>
</dbReference>
<evidence type="ECO:0000313" key="6">
    <source>
        <dbReference type="Proteomes" id="UP000434209"/>
    </source>
</evidence>
<dbReference type="InterPro" id="IPR001753">
    <property type="entry name" value="Enoyl-CoA_hydra/iso"/>
</dbReference>
<dbReference type="Pfam" id="PF00378">
    <property type="entry name" value="ECH_1"/>
    <property type="match status" value="1"/>
</dbReference>
<protein>
    <submittedName>
        <fullName evidence="5">Enoyl-CoA hydratase</fullName>
    </submittedName>
</protein>
<dbReference type="AlphaFoldDB" id="A0A7Z2GCS2"/>
<sequence length="258" mass="27616">MTAEIHVDQANGILTITLARPDKKNALTNAMYGTLADIIERAEHDSTIRVLLLQGDGDMFTAGNDVGEFAAIASGKGPGERHVHRFLHALAKSSVPIIAAVQGKAVGIGTTILLHCDYVLLASDAELITPFVNLALVPEAASSWLLPLRIGHVRAFEMFALGEPLDAPSAVALGIANKVCANGQLRDDARRMAERIAAKPAGSLSAMKKLMRDAEALVVQMDSESAKFQERLTSAEAREAFAAFAEKRKPDFSKVSHH</sequence>
<dbReference type="KEGG" id="pacp:FAZ97_28615"/>
<proteinExistence type="inferred from homology"/>
<accession>A0A7Z2GCS2</accession>
<gene>
    <name evidence="5" type="ORF">FAZ97_28615</name>
</gene>
<comment type="subcellular location">
    <subcellularLocation>
        <location evidence="1">Peroxisome</location>
    </subcellularLocation>
</comment>
<keyword evidence="3" id="KW-0576">Peroxisome</keyword>
<dbReference type="PANTHER" id="PTHR43684:SF1">
    <property type="entry name" value="ENOYL-COA DELTA ISOMERASE 2"/>
    <property type="match status" value="1"/>
</dbReference>
<keyword evidence="4" id="KW-0413">Isomerase</keyword>
<comment type="similarity">
    <text evidence="2">Belongs to the enoyl-CoA hydratase/isomerase family.</text>
</comment>
<evidence type="ECO:0000256" key="2">
    <source>
        <dbReference type="ARBA" id="ARBA00005254"/>
    </source>
</evidence>
<dbReference type="InterPro" id="IPR051053">
    <property type="entry name" value="ECH/Chromodomain_protein"/>
</dbReference>
<dbReference type="Gene3D" id="1.10.12.10">
    <property type="entry name" value="Lyase 2-enoyl-coa Hydratase, Chain A, domain 2"/>
    <property type="match status" value="1"/>
</dbReference>
<dbReference type="SUPFAM" id="SSF52096">
    <property type="entry name" value="ClpP/crotonase"/>
    <property type="match status" value="1"/>
</dbReference>
<dbReference type="Proteomes" id="UP000434209">
    <property type="component" value="Chromosome 3"/>
</dbReference>
<dbReference type="GO" id="GO:0004165">
    <property type="term" value="F:delta(3)-delta(2)-enoyl-CoA isomerase activity"/>
    <property type="evidence" value="ECO:0007669"/>
    <property type="project" value="UniProtKB-ARBA"/>
</dbReference>
<evidence type="ECO:0000313" key="5">
    <source>
        <dbReference type="EMBL" id="QGZ59279.1"/>
    </source>
</evidence>
<dbReference type="OrthoDB" id="9797151at2"/>
<organism evidence="5 6">
    <name type="scientific">Paraburkholderia acidiphila</name>
    <dbReference type="NCBI Taxonomy" id="2571747"/>
    <lineage>
        <taxon>Bacteria</taxon>
        <taxon>Pseudomonadati</taxon>
        <taxon>Pseudomonadota</taxon>
        <taxon>Betaproteobacteria</taxon>
        <taxon>Burkholderiales</taxon>
        <taxon>Burkholderiaceae</taxon>
        <taxon>Paraburkholderia</taxon>
    </lineage>
</organism>